<evidence type="ECO:0000313" key="7">
    <source>
        <dbReference type="Proteomes" id="UP000272400"/>
    </source>
</evidence>
<evidence type="ECO:0000259" key="3">
    <source>
        <dbReference type="Pfam" id="PF18276"/>
    </source>
</evidence>
<keyword evidence="1" id="KW-0378">Hydrolase</keyword>
<dbReference type="PANTHER" id="PTHR10201:SF323">
    <property type="entry name" value="MATRIX METALLOPROTEINASE-21"/>
    <property type="match status" value="1"/>
</dbReference>
<dbReference type="RefSeq" id="WP_148086061.1">
    <property type="nucleotide sequence ID" value="NZ_RJKE01000001.1"/>
</dbReference>
<dbReference type="Proteomes" id="UP000272400">
    <property type="component" value="Unassembled WGS sequence"/>
</dbReference>
<dbReference type="GO" id="GO:0030574">
    <property type="term" value="P:collagen catabolic process"/>
    <property type="evidence" value="ECO:0007669"/>
    <property type="project" value="TreeGrafter"/>
</dbReference>
<dbReference type="InterPro" id="IPR040840">
    <property type="entry name" value="TcA_TcB_BD"/>
</dbReference>
<dbReference type="Gene3D" id="2.110.10.10">
    <property type="entry name" value="Hemopexin-like domain"/>
    <property type="match status" value="12"/>
</dbReference>
<dbReference type="InterPro" id="IPR041079">
    <property type="entry name" value="Neuraminidase-like"/>
</dbReference>
<evidence type="ECO:0000259" key="4">
    <source>
        <dbReference type="Pfam" id="PF18413"/>
    </source>
</evidence>
<feature type="domain" description="ABC toxin N-terminal" evidence="5">
    <location>
        <begin position="2443"/>
        <end position="2563"/>
    </location>
</feature>
<evidence type="ECO:0000313" key="6">
    <source>
        <dbReference type="EMBL" id="ROO87121.1"/>
    </source>
</evidence>
<keyword evidence="1" id="KW-0482">Metalloprotease</keyword>
<feature type="region of interest" description="Disordered" evidence="2">
    <location>
        <begin position="3044"/>
        <end position="3063"/>
    </location>
</feature>
<dbReference type="Pfam" id="PF00045">
    <property type="entry name" value="Hemopexin"/>
    <property type="match status" value="5"/>
</dbReference>
<feature type="domain" description="Neuraminidase-like" evidence="4">
    <location>
        <begin position="2593"/>
        <end position="2727"/>
    </location>
</feature>
<keyword evidence="7" id="KW-1185">Reference proteome</keyword>
<evidence type="ECO:0000256" key="1">
    <source>
        <dbReference type="ARBA" id="ARBA00023049"/>
    </source>
</evidence>
<dbReference type="PANTHER" id="PTHR10201">
    <property type="entry name" value="MATRIX METALLOPROTEINASE"/>
    <property type="match status" value="1"/>
</dbReference>
<dbReference type="SMART" id="SM00120">
    <property type="entry name" value="HX"/>
    <property type="match status" value="18"/>
</dbReference>
<sequence>MLQDESSPAYVQLFGEPDLREDDDARSVTSPAAYLVELLALIEGTFDRPSLLERRPGLKRVLLDGENTYTETPYLDIVNEVLEGLLGDRPYDGLRTRRHPTALPFSLDGTRLRQHLDVLQVAPEELYRLFAVDLDHDLLAREYLRLSAEDAAAVTTAIGPGELATAYGLDPATETLAVLDRAERLAAALGLTGAELRELVAATPPVAVEPGGAALAWHGADKAAWLDRAHRSVKLARLTGLTLTDLGGLLDACCGGRVDLQALAAALHLHRVHGLAITDVRRLVVPVEDDDVQGCSGDILADRNQDYRYRLAGQIDVAESEIAVIVRRYRERYADREASPFDRGDVGPAAIGLLRRAGVLTAALGVTASELFDVMAVLETDPSQRRFTTFPVIGRPPESAPDCFRILEGGDPAESLWLAQTLFALLHWAQATGFAADELGAVLGGRPEPDDGGRAAFAAAMTDAFEQVGLAPSLFAGGRFGERAAQVVHEVLTAYDDGVVSPADDRLLRLDPTVAATAAYDAVTDLGVVVPEDFAGLGLGDRLRERAYAGLVRQGVLTPDGVIAAAPGAGLVLATDFGAYRETLFKLIGAAADGSASVHPSDLAPLGLPADLQAELYGDLVFHGHLDEDGELLDPGFFLDPRNAPLFSVSVGLADAADAIAALIDARIAAFTAAELHLDQGIFAGLQLPGQRLAPLVDALVAAGHLDAGGRYRDPAALAAATPRDFPLALEFHPHRRAILAAMQSQIAGFQAELLTVRPDDLAEVADAVACLRVIAALDGVHTSGGRVLDEDLFADPAGSLDLGPAFTEADRQTVFARIGRILADERPYRVSPAAFSDLGLTREERDTVLGVLIDSGRLTEGLAVAEEWLEYFAAVGSVYDFTFTGLEDYSHDLFFLLHAVAVETSAAVAEITGLLAKQAERQSQALYGVLSDASGVPADAAAAICGAVTGGRPMDVLAAPALTGALLDPRFRLALRRIRRFALLAAKLGLTPVEITAVFRDQDLVAKFPEGLALPPGVSRFDALLEGWDGRILVFAGTGYWTYAADTYALADPAPKPLTDLSARFAGLTGIDAAFTLPTGVEWLVGRTADGLSSAFTRERGGTRWAPREQTWGRIKNAFTDPARVDGAFTDSDGYTYLFAGDQYVRYSTSDYTHVDEGYPRPVAEWAEREGVGTLPTGPVDAFQTPDGRIHVLDGTGGWGRIRSSFDAAERLDTAYTSPSAVHLVVGGQTVRYSDSIENPGVRVDEGFPRKTTGFPPGFESGVEAAFTGPDGVLHLFKDGATTSVPGDAAPVPTADRWGVLPDVLADGTVGSLLAGADGRTYLFSGRTYLRYSDGPSVVDAGYPRSIARDWAGLDRVDASFVLDGQTYLFGSGGLLFELEDSLHDDIVRGELVPALRDRFAAHGLTLTTLAGSAPEWTLATAEGVTLTVRSEGLRMKVRADGSRFHVRYSTPDYGTPDAGFPRPLSDNWWNMPAGLHLGPVDAVFTGLDDRTYLFAGDRFVTFDARHRWWSAPKSLREHWDSVPFDRVDAAFVDHDGRTYVFSGTRFVRYSTADYTRVDDGYPRTIAGHWDDVRNNIRLTGRVDAALVRDVTEKVDGVDVPRAHTYLFSGDQYFRYAGGDLATVEDGYPRLVSDLASEPGFGALDVVLDGVDAAYADRRTAYLFRGGLCHAVSASTYRKYDDLGLGQVTCAFVEDGGVVMNGAYYEGWTRRSALEGGRVESRRFRPRTLRTVPERFRQGLDAVLMGADGNTYLFQGAQCFNTQLNRAYPLADEWGRPRNTVHQESRIDAAFTGRDGRTYLFCDDQFIVSADAGATAEGDPRTIAEHWAGLPDVSLAYVHDGVTSVFSFPDDDGRILYSVYSGADYSVPDDGYPAITDTSHFGAPDGFPFPDAVLFEGATMILLSGEDCVSYRPDTGHWSIRRPIERLWPGFARDLDAPDGLRTAFTVPDGATYFFYDETYTRWADGVFGPQEPIRDRWGVSKNPFLAPGGTVDAAFVWQDTYTYLFSGDRYVRYTGPGYAAVDPGYPKKTAVGLRQEPPFTNLPETFVDALDQPIQAVIGNDRTIHLIVGGVCHTVSPSATATYGIEGLGQARNTIADTGRVDAAIVSGRRVYLLSGDQYVRYSTADRAYVDDGYPRSLDDLSAELGVPALPEAFRDGVDAAFRAQDGTVYLFKGKDFVGGSGVLPIAGRWGTVGNAFADGPLQAAFVSPAGELHAFSGGQYVRYGPGSTLEYADAGFPRTVDDDWGDLPPAFEAGPDGAFTFAGRAYLTSGDRYVRFSGDPHEPDRYFPQEFRHRWSATSDYRLGDLHTIVRFVYLARSRTAGLAEFLVTGAEDPYAYLAELLGWDPAELRWARRNSGLLTPRTREEASFEIEFLLRLDEVFAAARTFGTGPSEIHETVWARLYGPSPDPGAAADALAALIERRSSPAEWTATAARLRSDLNARKRDALVAAVTAAHGGPRELFERYLLDVSMGPEGTTSRVREAIAAAQLFLHRYLLDLEPALPRDGEDPDAVRDRIRTWWEWLKNHRIWEANRKVFLYPENYLRPELRAGKTPAFQALEEDLLRGETTQEGVRAAYQRYLDEYTEVSRLAIAGGYVYPEDGAPDGHRRLVLFGRTRTEPRRYYHRAAEFRDGAGLSSTWEPWQKVDVQIDAERVDPVHAFGRVFVFWPVVEAVPEDDLAKTTIVTTPQAAGQKVTAPPPRYRVRILYSFRNLNGEWVPAQVLAADRLRNGPITGVSLYVQASRTVPGVSDHDAIVVQCSYAVGGTAVTSAFTLTPELYGMPAAGTTPPARAADLSRIFDEPGATPIDPAQVVRFNAPADTTDGPWSSVDHKGGSFLCRPVAGPVDAPPVLPLKGNEDRLPTTWERVDAAFRLPDGTAYFFDNAGGRYVAVPPGKLASQQVRRPTGERFGLVATALGRTGTVDAVLVRGDHVFLFSGEEYYRHPRSGFGRLDPGYPKRIEDNTEDLPRWPKVDAAFSLPSGIEIFHSRARDGFAVSGALGTIHPITAWGVSGRTGLDAVVVRGGRTHLVFGDRYVRLMPDNTPERGYPKPLTRNPDGVPETGHAGPSFTLGTTVYAFDNAQGTYTVETAGATEPPRSSRGLGRVPTALSRTGAVEAAYVADGKLFLIGSGEYVRYTLDGGAIPDHVDAGYPRKPGQPVDAVFQRDGVRYVFSGGRYGRLQDGQEPDAVLDLQPIGENWRCLPAGFPQALDGVLDGETTLYFFLGANYAAYPRTEDVPRPYEIATLPTEIIRLTSSTAAELNRRLLTGGVGALLDPSTQELDELPRFSAAESDATTVRVRPEVAAAGVPVGSHLDFDSANGVYYWEIFFHAPLLIAQALNSAQRFDEARRWYSHVFDPTERGRHWRFLPFLAADVPALVAGCRDDLRELGSRTAEARLTPVLDAVAALAPAFLQARDLTAAEDAYLAGLADRGLDQVRAALDALPAAETGRRLRERVEIIGGLRRRYRLMGDRDALLRTYLDDPFDPHAIAALRPSSYRRSTVMAYIDNLLDWGDLLFRQYTAESIDEARMLYVFAYDLLGDLPFDRGPRALSAASTYDALDGDGSAPVGHLTAQGALLEGSGAIHAGVANPYFHVPGNAALLDYRTRVEDRLRKIRASLDILGVSRPVPLFEPPADVMALVRGVARGASVEQVAESAQAPVPAYKFPFLHRRATDLADRLRQLAGDLLGVFERRDAEELALLHNRQEAAILALTRDVRAHQVEIARAGLREAEAAFAGAAGRVAHYEKIIADGLSPLQQAQIATMSLGVASHFASGGLKVGAAIAAGVPQSLIGPFIMGVSVGGDQVGDALHIGSEVAESFGEAFGLLGELLGVRADQERQLEEWRLQLAVSRADVEQLGHQVRGAEHQVAVALRELEINEREAAHTGEVGAFLTGKFTGAQLYGWMAGRLSGLYFQTYHLAYEMAVEAERAHRFEHGATGPAHIQPTYWDGRRAGLLAAEALSLDLERLGQAHFSGDARGLEITKRVSLFRLDPLALLALLDEGRCEFALDESLFDRDFPGHYRRRIRTLSVTFETADGPVGVNATLTQLDAKTVLEPDAKAVRYLLDPKGSPPETLRGDWRPSRQIALSDLEEGRDNNGLFELRYDDDRYVPFEGTGAVSRWRLEAPQAPYGLLDVTVTVKYTAEQGGESFATAVKGMLKPYPSAAYVDVATAFPEAWNAFLSGDSAELLLPITEDLLPGIVGRRITGVCARYSYAYQGEARFLVGGDRRLPLDDGRLLGTPGGAAGTWRLVVEGDRTVLAGLGLILTYRAGAR</sequence>
<dbReference type="InterPro" id="IPR018487">
    <property type="entry name" value="Hemopexin-like_repeat"/>
</dbReference>
<dbReference type="Pfam" id="PF18276">
    <property type="entry name" value="TcA_TcB_BD"/>
    <property type="match status" value="1"/>
</dbReference>
<name>A0A3N1D0S8_9ACTN</name>
<dbReference type="EMBL" id="RJKE01000001">
    <property type="protein sequence ID" value="ROO87121.1"/>
    <property type="molecule type" value="Genomic_DNA"/>
</dbReference>
<evidence type="ECO:0000259" key="5">
    <source>
        <dbReference type="Pfam" id="PF20220"/>
    </source>
</evidence>
<proteinExistence type="predicted"/>
<dbReference type="GO" id="GO:0030198">
    <property type="term" value="P:extracellular matrix organization"/>
    <property type="evidence" value="ECO:0007669"/>
    <property type="project" value="TreeGrafter"/>
</dbReference>
<dbReference type="Pfam" id="PF20220">
    <property type="entry name" value="ABC_toxin_N"/>
    <property type="match status" value="1"/>
</dbReference>
<organism evidence="6 7">
    <name type="scientific">Actinocorallia herbida</name>
    <dbReference type="NCBI Taxonomy" id="58109"/>
    <lineage>
        <taxon>Bacteria</taxon>
        <taxon>Bacillati</taxon>
        <taxon>Actinomycetota</taxon>
        <taxon>Actinomycetes</taxon>
        <taxon>Streptosporangiales</taxon>
        <taxon>Thermomonosporaceae</taxon>
        <taxon>Actinocorallia</taxon>
    </lineage>
</organism>
<protein>
    <submittedName>
        <fullName evidence="6">Hemopexin</fullName>
    </submittedName>
</protein>
<dbReference type="InterPro" id="IPR036375">
    <property type="entry name" value="Hemopexin-like_dom_sf"/>
</dbReference>
<comment type="caution">
    <text evidence="6">The sequence shown here is derived from an EMBL/GenBank/DDBJ whole genome shotgun (WGS) entry which is preliminary data.</text>
</comment>
<accession>A0A3N1D0S8</accession>
<dbReference type="GO" id="GO:0004222">
    <property type="term" value="F:metalloendopeptidase activity"/>
    <property type="evidence" value="ECO:0007669"/>
    <property type="project" value="TreeGrafter"/>
</dbReference>
<dbReference type="SUPFAM" id="SSF50923">
    <property type="entry name" value="Hemopexin-like domain"/>
    <property type="match status" value="8"/>
</dbReference>
<dbReference type="OrthoDB" id="9781691at2"/>
<gene>
    <name evidence="6" type="ORF">EDD29_4712</name>
</gene>
<evidence type="ECO:0000256" key="2">
    <source>
        <dbReference type="SAM" id="MobiDB-lite"/>
    </source>
</evidence>
<dbReference type="InterPro" id="IPR046839">
    <property type="entry name" value="ABC_toxin_N"/>
</dbReference>
<reference evidence="6 7" key="1">
    <citation type="submission" date="2018-11" db="EMBL/GenBank/DDBJ databases">
        <title>Sequencing the genomes of 1000 actinobacteria strains.</title>
        <authorList>
            <person name="Klenk H.-P."/>
        </authorList>
    </citation>
    <scope>NUCLEOTIDE SEQUENCE [LARGE SCALE GENOMIC DNA]</scope>
    <source>
        <strain evidence="6 7">DSM 44254</strain>
    </source>
</reference>
<feature type="domain" description="Tc toxin complex TcA C-terminal TcB-binding" evidence="3">
    <location>
        <begin position="3865"/>
        <end position="4149"/>
    </location>
</feature>
<dbReference type="Pfam" id="PF18413">
    <property type="entry name" value="Neuraminidase"/>
    <property type="match status" value="1"/>
</dbReference>
<keyword evidence="1" id="KW-0645">Protease</keyword>
<dbReference type="PROSITE" id="PS51642">
    <property type="entry name" value="HEMOPEXIN_2"/>
    <property type="match status" value="9"/>
</dbReference>